<dbReference type="Gene3D" id="3.60.20.10">
    <property type="entry name" value="Glutamine Phosphoribosylpyrophosphate, subunit 1, domain 1"/>
    <property type="match status" value="1"/>
</dbReference>
<dbReference type="GO" id="GO:0005839">
    <property type="term" value="C:proteasome core complex"/>
    <property type="evidence" value="ECO:0007669"/>
    <property type="project" value="InterPro"/>
</dbReference>
<dbReference type="SUPFAM" id="SSF56235">
    <property type="entry name" value="N-terminal nucleophile aminohydrolases (Ntn hydrolases)"/>
    <property type="match status" value="1"/>
</dbReference>
<comment type="caution">
    <text evidence="3">The sequence shown here is derived from an EMBL/GenBank/DDBJ whole genome shotgun (WGS) entry which is preliminary data.</text>
</comment>
<dbReference type="AlphaFoldDB" id="A0AAV9CYT8"/>
<dbReference type="EMBL" id="JAUJYO010000016">
    <property type="protein sequence ID" value="KAK1294075.1"/>
    <property type="molecule type" value="Genomic_DNA"/>
</dbReference>
<proteinExistence type="predicted"/>
<reference evidence="3" key="1">
    <citation type="journal article" date="2023" name="Nat. Commun.">
        <title>Diploid and tetraploid genomes of Acorus and the evolution of monocots.</title>
        <authorList>
            <person name="Ma L."/>
            <person name="Liu K.W."/>
            <person name="Li Z."/>
            <person name="Hsiao Y.Y."/>
            <person name="Qi Y."/>
            <person name="Fu T."/>
            <person name="Tang G.D."/>
            <person name="Zhang D."/>
            <person name="Sun W.H."/>
            <person name="Liu D.K."/>
            <person name="Li Y."/>
            <person name="Chen G.Z."/>
            <person name="Liu X.D."/>
            <person name="Liao X.Y."/>
            <person name="Jiang Y.T."/>
            <person name="Yu X."/>
            <person name="Hao Y."/>
            <person name="Huang J."/>
            <person name="Zhao X.W."/>
            <person name="Ke S."/>
            <person name="Chen Y.Y."/>
            <person name="Wu W.L."/>
            <person name="Hsu J.L."/>
            <person name="Lin Y.F."/>
            <person name="Huang M.D."/>
            <person name="Li C.Y."/>
            <person name="Huang L."/>
            <person name="Wang Z.W."/>
            <person name="Zhao X."/>
            <person name="Zhong W.Y."/>
            <person name="Peng D.H."/>
            <person name="Ahmad S."/>
            <person name="Lan S."/>
            <person name="Zhang J.S."/>
            <person name="Tsai W.C."/>
            <person name="Van de Peer Y."/>
            <person name="Liu Z.J."/>
        </authorList>
    </citation>
    <scope>NUCLEOTIDE SEQUENCE</scope>
    <source>
        <strain evidence="3">CP</strain>
    </source>
</reference>
<name>A0AAV9CYT8_ACOCL</name>
<feature type="region of interest" description="Disordered" evidence="2">
    <location>
        <begin position="39"/>
        <end position="74"/>
    </location>
</feature>
<dbReference type="Proteomes" id="UP001180020">
    <property type="component" value="Unassembled WGS sequence"/>
</dbReference>
<comment type="subunit">
    <text evidence="1">The 26S proteasome consists of a 20S proteasome core and two 19S regulatory subunits. The 20S proteasome core is composed of 28 subunits that are arranged in four stacked rings, resulting in a barrel-shaped structure. The two end rings are each formed by seven alpha subunits, and the two central rings are each formed by seven beta subunits. The catalytic chamber with the active sites is on the inside of the barrel.</text>
</comment>
<dbReference type="InterPro" id="IPR029055">
    <property type="entry name" value="Ntn_hydrolases_N"/>
</dbReference>
<evidence type="ECO:0000256" key="2">
    <source>
        <dbReference type="SAM" id="MobiDB-lite"/>
    </source>
</evidence>
<keyword evidence="4" id="KW-1185">Reference proteome</keyword>
<dbReference type="InterPro" id="IPR001353">
    <property type="entry name" value="Proteasome_sua/b"/>
</dbReference>
<organism evidence="3 4">
    <name type="scientific">Acorus calamus</name>
    <name type="common">Sweet flag</name>
    <dbReference type="NCBI Taxonomy" id="4465"/>
    <lineage>
        <taxon>Eukaryota</taxon>
        <taxon>Viridiplantae</taxon>
        <taxon>Streptophyta</taxon>
        <taxon>Embryophyta</taxon>
        <taxon>Tracheophyta</taxon>
        <taxon>Spermatophyta</taxon>
        <taxon>Magnoliopsida</taxon>
        <taxon>Liliopsida</taxon>
        <taxon>Acoraceae</taxon>
        <taxon>Acorus</taxon>
    </lineage>
</organism>
<evidence type="ECO:0000313" key="4">
    <source>
        <dbReference type="Proteomes" id="UP001180020"/>
    </source>
</evidence>
<dbReference type="GO" id="GO:0051603">
    <property type="term" value="P:proteolysis involved in protein catabolic process"/>
    <property type="evidence" value="ECO:0007669"/>
    <property type="project" value="InterPro"/>
</dbReference>
<protein>
    <submittedName>
        <fullName evidence="3">Proteasome subunit alpha type-3</fullName>
    </submittedName>
</protein>
<keyword evidence="3" id="KW-0647">Proteasome</keyword>
<feature type="compositionally biased region" description="Polar residues" evidence="2">
    <location>
        <begin position="11"/>
        <end position="21"/>
    </location>
</feature>
<sequence length="142" mass="15815">MVNVTKKIKNTQDPLRTTSNQSNLCESYSRRQDCHTLTPKIENSRDGSFPQRRDPIPLHGITIQGPNDEYSFPKEKIVNPSERTGVEKLVASKMMLAGSNRRIHAVHRHSGVAVAGLAADGRQIVARAKSEATSYERSSFIQ</sequence>
<gene>
    <name evidence="3" type="primary">PAG1</name>
    <name evidence="3" type="ORF">QJS10_CPA16g01220</name>
</gene>
<reference evidence="3" key="2">
    <citation type="submission" date="2023-06" db="EMBL/GenBank/DDBJ databases">
        <authorList>
            <person name="Ma L."/>
            <person name="Liu K.-W."/>
            <person name="Li Z."/>
            <person name="Hsiao Y.-Y."/>
            <person name="Qi Y."/>
            <person name="Fu T."/>
            <person name="Tang G."/>
            <person name="Zhang D."/>
            <person name="Sun W.-H."/>
            <person name="Liu D.-K."/>
            <person name="Li Y."/>
            <person name="Chen G.-Z."/>
            <person name="Liu X.-D."/>
            <person name="Liao X.-Y."/>
            <person name="Jiang Y.-T."/>
            <person name="Yu X."/>
            <person name="Hao Y."/>
            <person name="Huang J."/>
            <person name="Zhao X.-W."/>
            <person name="Ke S."/>
            <person name="Chen Y.-Y."/>
            <person name="Wu W.-L."/>
            <person name="Hsu J.-L."/>
            <person name="Lin Y.-F."/>
            <person name="Huang M.-D."/>
            <person name="Li C.-Y."/>
            <person name="Huang L."/>
            <person name="Wang Z.-W."/>
            <person name="Zhao X."/>
            <person name="Zhong W.-Y."/>
            <person name="Peng D.-H."/>
            <person name="Ahmad S."/>
            <person name="Lan S."/>
            <person name="Zhang J.-S."/>
            <person name="Tsai W.-C."/>
            <person name="Van De Peer Y."/>
            <person name="Liu Z.-J."/>
        </authorList>
    </citation>
    <scope>NUCLEOTIDE SEQUENCE</scope>
    <source>
        <strain evidence="3">CP</strain>
        <tissue evidence="3">Leaves</tissue>
    </source>
</reference>
<evidence type="ECO:0000313" key="3">
    <source>
        <dbReference type="EMBL" id="KAK1294075.1"/>
    </source>
</evidence>
<feature type="region of interest" description="Disordered" evidence="2">
    <location>
        <begin position="1"/>
        <end position="21"/>
    </location>
</feature>
<evidence type="ECO:0000256" key="1">
    <source>
        <dbReference type="ARBA" id="ARBA00026071"/>
    </source>
</evidence>
<accession>A0AAV9CYT8</accession>
<dbReference type="Pfam" id="PF00227">
    <property type="entry name" value="Proteasome"/>
    <property type="match status" value="1"/>
</dbReference>